<organism evidence="1 2">
    <name type="scientific">Imshaugia aleurites</name>
    <dbReference type="NCBI Taxonomy" id="172621"/>
    <lineage>
        <taxon>Eukaryota</taxon>
        <taxon>Fungi</taxon>
        <taxon>Dikarya</taxon>
        <taxon>Ascomycota</taxon>
        <taxon>Pezizomycotina</taxon>
        <taxon>Lecanoromycetes</taxon>
        <taxon>OSLEUM clade</taxon>
        <taxon>Lecanoromycetidae</taxon>
        <taxon>Lecanorales</taxon>
        <taxon>Lecanorineae</taxon>
        <taxon>Parmeliaceae</taxon>
        <taxon>Imshaugia</taxon>
    </lineage>
</organism>
<keyword evidence="2" id="KW-1185">Reference proteome</keyword>
<dbReference type="EMBL" id="CAJPDT010000059">
    <property type="protein sequence ID" value="CAF9930932.1"/>
    <property type="molecule type" value="Genomic_DNA"/>
</dbReference>
<gene>
    <name evidence="1" type="ORF">IMSHALPRED_008319</name>
</gene>
<evidence type="ECO:0000313" key="1">
    <source>
        <dbReference type="EMBL" id="CAF9930932.1"/>
    </source>
</evidence>
<comment type="caution">
    <text evidence="1">The sequence shown here is derived from an EMBL/GenBank/DDBJ whole genome shotgun (WGS) entry which is preliminary data.</text>
</comment>
<name>A0A8H3FXL8_9LECA</name>
<dbReference type="AlphaFoldDB" id="A0A8H3FXL8"/>
<evidence type="ECO:0000313" key="2">
    <source>
        <dbReference type="Proteomes" id="UP000664534"/>
    </source>
</evidence>
<sequence length="76" mass="8376">MSTAQDVQPEADLLQMRTLSDVLSKAMLKCREMPADIHSAEKIAKDSAAAHAGDAASQSLTDSERYWKRKFARAPQ</sequence>
<protein>
    <submittedName>
        <fullName evidence="1">Uncharacterized protein</fullName>
    </submittedName>
</protein>
<reference evidence="1" key="1">
    <citation type="submission" date="2021-03" db="EMBL/GenBank/DDBJ databases">
        <authorList>
            <person name="Tagirdzhanova G."/>
        </authorList>
    </citation>
    <scope>NUCLEOTIDE SEQUENCE</scope>
</reference>
<proteinExistence type="predicted"/>
<dbReference type="Proteomes" id="UP000664534">
    <property type="component" value="Unassembled WGS sequence"/>
</dbReference>
<accession>A0A8H3FXL8</accession>